<evidence type="ECO:0000256" key="6">
    <source>
        <dbReference type="SAM" id="SignalP"/>
    </source>
</evidence>
<keyword evidence="2 5" id="KW-0645">Protease</keyword>
<keyword evidence="4 5" id="KW-0720">Serine protease</keyword>
<dbReference type="InterPro" id="IPR050131">
    <property type="entry name" value="Peptidase_S8_subtilisin-like"/>
</dbReference>
<feature type="active site" description="Charge relay system" evidence="5">
    <location>
        <position position="219"/>
    </location>
</feature>
<dbReference type="RefSeq" id="WP_071960980.1">
    <property type="nucleotide sequence ID" value="NZ_CP018025.1"/>
</dbReference>
<keyword evidence="3 5" id="KW-0378">Hydrolase</keyword>
<dbReference type="PRINTS" id="PR00723">
    <property type="entry name" value="SUBTILISIN"/>
</dbReference>
<evidence type="ECO:0000313" key="8">
    <source>
        <dbReference type="EMBL" id="APD92366.1"/>
    </source>
</evidence>
<feature type="active site" description="Charge relay system" evidence="5">
    <location>
        <position position="182"/>
    </location>
</feature>
<sequence>MKNVKRTMMAAAISLVTAQVFAETDNVRLVVSSYKDSLTSEYGSVSQSSATNDVCVNTPALDAQWCVNGEIAKGNGHVVQSSVGQRTLDTRVVELESYGYSASFIAEKLRETGQFDEVVVDVPVTHSYSFTQTQPIKTFQDRYFGDSSEFPSGSNVYGAADLIGTPSGDNVDVLVLDSSFYDTDDVVYHPGSGRSFVTASGETPNDDYRPRDTTGCDGHGLSVAGIVGGTIDNGKGGDGVTNAVNIHPIRVMTCGEGYLSDVSRALLWADDGDGTLFSGDTSEASPYEGKVGIINISLSGYTGSPDSGDDAVTGCPIYMQEAINALKAKGWGITVGAGNNYGAQANEYSPANCEGVITVGALESSGDKASFSNAGDVTVAAHGVSMITSCGENDDNYCTVSGTSMASPLVAGIMAMVKQHTNADMTDIEVMLKATASKSNFGTECETMGCGEGLVDAKALLEAVMQQEDGELNTISFALNEGDECDVTWFVENFGQAVKLCELYSVKFMGGIDLDDTTYKLISVPKGQDLSTEENQTMIGEYESAKVVLRDIDAESFDYGVKMCSAGECGDVFEISTVDALPENKPVQCD</sequence>
<dbReference type="Pfam" id="PF00082">
    <property type="entry name" value="Peptidase_S8"/>
    <property type="match status" value="1"/>
</dbReference>
<name>A0AAC9JH20_9ALTE</name>
<dbReference type="InterPro" id="IPR036852">
    <property type="entry name" value="Peptidase_S8/S53_dom_sf"/>
</dbReference>
<comment type="similarity">
    <text evidence="1 5">Belongs to the peptidase S8 family.</text>
</comment>
<dbReference type="GO" id="GO:0005615">
    <property type="term" value="C:extracellular space"/>
    <property type="evidence" value="ECO:0007669"/>
    <property type="project" value="TreeGrafter"/>
</dbReference>
<accession>A0AAC9JH20</accession>
<dbReference type="PROSITE" id="PS51892">
    <property type="entry name" value="SUBTILASE"/>
    <property type="match status" value="1"/>
</dbReference>
<gene>
    <name evidence="8" type="ORF">BM524_20920</name>
</gene>
<keyword evidence="8" id="KW-0614">Plasmid</keyword>
<geneLocation type="plasmid" evidence="9">
    <name>pamcp48-600</name>
</geneLocation>
<evidence type="ECO:0000256" key="4">
    <source>
        <dbReference type="ARBA" id="ARBA00022825"/>
    </source>
</evidence>
<proteinExistence type="inferred from homology"/>
<feature type="chain" id="PRO_5042223746" description="Peptidase S8/S53 domain-containing protein" evidence="6">
    <location>
        <begin position="23"/>
        <end position="590"/>
    </location>
</feature>
<evidence type="ECO:0000313" key="9">
    <source>
        <dbReference type="Proteomes" id="UP000182101"/>
    </source>
</evidence>
<feature type="signal peptide" evidence="6">
    <location>
        <begin position="1"/>
        <end position="22"/>
    </location>
</feature>
<dbReference type="SUPFAM" id="SSF52743">
    <property type="entry name" value="Subtilisin-like"/>
    <property type="match status" value="1"/>
</dbReference>
<protein>
    <recommendedName>
        <fullName evidence="7">Peptidase S8/S53 domain-containing protein</fullName>
    </recommendedName>
</protein>
<feature type="active site" description="Charge relay system" evidence="5">
    <location>
        <position position="404"/>
    </location>
</feature>
<dbReference type="EMBL" id="CP018025">
    <property type="protein sequence ID" value="APD92366.1"/>
    <property type="molecule type" value="Genomic_DNA"/>
</dbReference>
<dbReference type="InterPro" id="IPR000209">
    <property type="entry name" value="Peptidase_S8/S53_dom"/>
</dbReference>
<dbReference type="Proteomes" id="UP000182101">
    <property type="component" value="Plasmid pAMCP48-600"/>
</dbReference>
<dbReference type="GO" id="GO:0004252">
    <property type="term" value="F:serine-type endopeptidase activity"/>
    <property type="evidence" value="ECO:0007669"/>
    <property type="project" value="UniProtKB-UniRule"/>
</dbReference>
<evidence type="ECO:0000256" key="3">
    <source>
        <dbReference type="ARBA" id="ARBA00022801"/>
    </source>
</evidence>
<dbReference type="InterPro" id="IPR015500">
    <property type="entry name" value="Peptidase_S8_subtilisin-rel"/>
</dbReference>
<dbReference type="PANTHER" id="PTHR43806">
    <property type="entry name" value="PEPTIDASE S8"/>
    <property type="match status" value="1"/>
</dbReference>
<dbReference type="AlphaFoldDB" id="A0AAC9JH20"/>
<dbReference type="GO" id="GO:0006508">
    <property type="term" value="P:proteolysis"/>
    <property type="evidence" value="ECO:0007669"/>
    <property type="project" value="UniProtKB-KW"/>
</dbReference>
<keyword evidence="6" id="KW-0732">Signal</keyword>
<dbReference type="InterPro" id="IPR023828">
    <property type="entry name" value="Peptidase_S8_Ser-AS"/>
</dbReference>
<dbReference type="PROSITE" id="PS00138">
    <property type="entry name" value="SUBTILASE_SER"/>
    <property type="match status" value="1"/>
</dbReference>
<evidence type="ECO:0000256" key="1">
    <source>
        <dbReference type="ARBA" id="ARBA00011073"/>
    </source>
</evidence>
<organism evidence="8 9">
    <name type="scientific">Alteromonas mediterranea</name>
    <dbReference type="NCBI Taxonomy" id="314275"/>
    <lineage>
        <taxon>Bacteria</taxon>
        <taxon>Pseudomonadati</taxon>
        <taxon>Pseudomonadota</taxon>
        <taxon>Gammaproteobacteria</taxon>
        <taxon>Alteromonadales</taxon>
        <taxon>Alteromonadaceae</taxon>
        <taxon>Alteromonas/Salinimonas group</taxon>
        <taxon>Alteromonas</taxon>
    </lineage>
</organism>
<reference evidence="8 9" key="1">
    <citation type="submission" date="2016-11" db="EMBL/GenBank/DDBJ databases">
        <title>Networking in microbes: conjugative elements and plasmids in the genus Alteromonas.</title>
        <authorList>
            <person name="Lopez-Perez M."/>
            <person name="Ramon-Marco N."/>
            <person name="Rodriguez-Valera F."/>
        </authorList>
    </citation>
    <scope>NUCLEOTIDE SEQUENCE [LARGE SCALE GENOMIC DNA]</scope>
    <source>
        <strain evidence="8 9">CP48</strain>
        <plasmid evidence="9">pamcp48-600</plasmid>
    </source>
</reference>
<evidence type="ECO:0000259" key="7">
    <source>
        <dbReference type="Pfam" id="PF00082"/>
    </source>
</evidence>
<evidence type="ECO:0000256" key="5">
    <source>
        <dbReference type="PROSITE-ProRule" id="PRU01240"/>
    </source>
</evidence>
<feature type="domain" description="Peptidase S8/S53" evidence="7">
    <location>
        <begin position="171"/>
        <end position="439"/>
    </location>
</feature>
<evidence type="ECO:0000256" key="2">
    <source>
        <dbReference type="ARBA" id="ARBA00022670"/>
    </source>
</evidence>
<dbReference type="PANTHER" id="PTHR43806:SF11">
    <property type="entry name" value="CEREVISIN-RELATED"/>
    <property type="match status" value="1"/>
</dbReference>
<dbReference type="Gene3D" id="3.40.50.200">
    <property type="entry name" value="Peptidase S8/S53 domain"/>
    <property type="match status" value="1"/>
</dbReference>